<keyword evidence="4 7" id="KW-0256">Endoplasmic reticulum</keyword>
<evidence type="ECO:0000256" key="3">
    <source>
        <dbReference type="ARBA" id="ARBA00022692"/>
    </source>
</evidence>
<sequence>MDNVFGAGGPDQWFRSLPIITRTWLGSVLLITALANLDVLKWSELDLRQWQDVVRGPSGKMEAWRLITCFLYAGKFGWNALIGLHMMTQMSNRYETMSPICTRRMNLPPPYNGNNNTSPYYPRGESADYAFALLFGMVGILLSQFLLFPYLPYSLTQGQHYIFFHRHLTFYVVYIWSKHYPLHRVNLFGVAMAAAYLPYAYLLMGYALNNGQVLPIDMLHGMFIGHVYYYLACVVPEVLRGRLVVIATPEILVGLFHWIEGRGVGGGGIDVGGGGVGGDEDNQMLVNVDDVIGG</sequence>
<feature type="transmembrane region" description="Helical" evidence="7">
    <location>
        <begin position="220"/>
        <end position="239"/>
    </location>
</feature>
<reference evidence="8 9" key="1">
    <citation type="journal article" date="2004" name="Science">
        <title>The genome of the diatom Thalassiosira pseudonana: ecology, evolution, and metabolism.</title>
        <authorList>
            <person name="Armbrust E.V."/>
            <person name="Berges J.A."/>
            <person name="Bowler C."/>
            <person name="Green B.R."/>
            <person name="Martinez D."/>
            <person name="Putnam N.H."/>
            <person name="Zhou S."/>
            <person name="Allen A.E."/>
            <person name="Apt K.E."/>
            <person name="Bechner M."/>
            <person name="Brzezinski M.A."/>
            <person name="Chaal B.K."/>
            <person name="Chiovitti A."/>
            <person name="Davis A.K."/>
            <person name="Demarest M.S."/>
            <person name="Detter J.C."/>
            <person name="Glavina T."/>
            <person name="Goodstein D."/>
            <person name="Hadi M.Z."/>
            <person name="Hellsten U."/>
            <person name="Hildebrand M."/>
            <person name="Jenkins B.D."/>
            <person name="Jurka J."/>
            <person name="Kapitonov V.V."/>
            <person name="Kroger N."/>
            <person name="Lau W.W."/>
            <person name="Lane T.W."/>
            <person name="Larimer F.W."/>
            <person name="Lippmeier J.C."/>
            <person name="Lucas S."/>
            <person name="Medina M."/>
            <person name="Montsant A."/>
            <person name="Obornik M."/>
            <person name="Parker M.S."/>
            <person name="Palenik B."/>
            <person name="Pazour G.J."/>
            <person name="Richardson P.M."/>
            <person name="Rynearson T.A."/>
            <person name="Saito M.A."/>
            <person name="Schwartz D.C."/>
            <person name="Thamatrakoln K."/>
            <person name="Valentin K."/>
            <person name="Vardi A."/>
            <person name="Wilkerson F.P."/>
            <person name="Rokhsar D.S."/>
        </authorList>
    </citation>
    <scope>NUCLEOTIDE SEQUENCE [LARGE SCALE GENOMIC DNA]</scope>
    <source>
        <strain evidence="8 9">CCMP1335</strain>
    </source>
</reference>
<protein>
    <recommendedName>
        <fullName evidence="7">Derlin</fullName>
    </recommendedName>
</protein>
<dbReference type="PANTHER" id="PTHR11009">
    <property type="entry name" value="DER1-LIKE PROTEIN, DERLIN"/>
    <property type="match status" value="1"/>
</dbReference>
<gene>
    <name evidence="8" type="ORF">THAPSDRAFT_10091</name>
</gene>
<keyword evidence="6 7" id="KW-0472">Membrane</keyword>
<feature type="transmembrane region" description="Helical" evidence="7">
    <location>
        <begin position="63"/>
        <end position="84"/>
    </location>
</feature>
<dbReference type="STRING" id="35128.B8CD62"/>
<evidence type="ECO:0000256" key="5">
    <source>
        <dbReference type="ARBA" id="ARBA00022989"/>
    </source>
</evidence>
<dbReference type="InterPro" id="IPR007599">
    <property type="entry name" value="DER1"/>
</dbReference>
<dbReference type="GO" id="GO:0005047">
    <property type="term" value="F:signal recognition particle binding"/>
    <property type="evidence" value="ECO:0000318"/>
    <property type="project" value="GO_Central"/>
</dbReference>
<evidence type="ECO:0000256" key="1">
    <source>
        <dbReference type="ARBA" id="ARBA00004477"/>
    </source>
</evidence>
<feature type="transmembrane region" description="Helical" evidence="7">
    <location>
        <begin position="158"/>
        <end position="176"/>
    </location>
</feature>
<evidence type="ECO:0000256" key="4">
    <source>
        <dbReference type="ARBA" id="ARBA00022824"/>
    </source>
</evidence>
<comment type="subcellular location">
    <subcellularLocation>
        <location evidence="1 7">Endoplasmic reticulum membrane</location>
        <topology evidence="1 7">Multi-pass membrane protein</topology>
    </subcellularLocation>
</comment>
<keyword evidence="5 7" id="KW-1133">Transmembrane helix</keyword>
<evidence type="ECO:0000256" key="7">
    <source>
        <dbReference type="RuleBase" id="RU363059"/>
    </source>
</evidence>
<dbReference type="InParanoid" id="B8CD62"/>
<organism evidence="8 9">
    <name type="scientific">Thalassiosira pseudonana</name>
    <name type="common">Marine diatom</name>
    <name type="synonym">Cyclotella nana</name>
    <dbReference type="NCBI Taxonomy" id="35128"/>
    <lineage>
        <taxon>Eukaryota</taxon>
        <taxon>Sar</taxon>
        <taxon>Stramenopiles</taxon>
        <taxon>Ochrophyta</taxon>
        <taxon>Bacillariophyta</taxon>
        <taxon>Coscinodiscophyceae</taxon>
        <taxon>Thalassiosirophycidae</taxon>
        <taxon>Thalassiosirales</taxon>
        <taxon>Thalassiosiraceae</taxon>
        <taxon>Thalassiosira</taxon>
    </lineage>
</organism>
<dbReference type="GO" id="GO:0005789">
    <property type="term" value="C:endoplasmic reticulum membrane"/>
    <property type="evidence" value="ECO:0000318"/>
    <property type="project" value="GO_Central"/>
</dbReference>
<comment type="similarity">
    <text evidence="2 7">Belongs to the derlin family.</text>
</comment>
<dbReference type="GO" id="GO:0030968">
    <property type="term" value="P:endoplasmic reticulum unfolded protein response"/>
    <property type="evidence" value="ECO:0000318"/>
    <property type="project" value="GO_Central"/>
</dbReference>
<evidence type="ECO:0000313" key="9">
    <source>
        <dbReference type="Proteomes" id="UP000001449"/>
    </source>
</evidence>
<dbReference type="KEGG" id="tps:THAPSDRAFT_10091"/>
<proteinExistence type="inferred from homology"/>
<reference evidence="8 9" key="2">
    <citation type="journal article" date="2008" name="Nature">
        <title>The Phaeodactylum genome reveals the evolutionary history of diatom genomes.</title>
        <authorList>
            <person name="Bowler C."/>
            <person name="Allen A.E."/>
            <person name="Badger J.H."/>
            <person name="Grimwood J."/>
            <person name="Jabbari K."/>
            <person name="Kuo A."/>
            <person name="Maheswari U."/>
            <person name="Martens C."/>
            <person name="Maumus F."/>
            <person name="Otillar R.P."/>
            <person name="Rayko E."/>
            <person name="Salamov A."/>
            <person name="Vandepoele K."/>
            <person name="Beszteri B."/>
            <person name="Gruber A."/>
            <person name="Heijde M."/>
            <person name="Katinka M."/>
            <person name="Mock T."/>
            <person name="Valentin K."/>
            <person name="Verret F."/>
            <person name="Berges J.A."/>
            <person name="Brownlee C."/>
            <person name="Cadoret J.P."/>
            <person name="Chiovitti A."/>
            <person name="Choi C.J."/>
            <person name="Coesel S."/>
            <person name="De Martino A."/>
            <person name="Detter J.C."/>
            <person name="Durkin C."/>
            <person name="Falciatore A."/>
            <person name="Fournet J."/>
            <person name="Haruta M."/>
            <person name="Huysman M.J."/>
            <person name="Jenkins B.D."/>
            <person name="Jiroutova K."/>
            <person name="Jorgensen R.E."/>
            <person name="Joubert Y."/>
            <person name="Kaplan A."/>
            <person name="Kroger N."/>
            <person name="Kroth P.G."/>
            <person name="La Roche J."/>
            <person name="Lindquist E."/>
            <person name="Lommer M."/>
            <person name="Martin-Jezequel V."/>
            <person name="Lopez P.J."/>
            <person name="Lucas S."/>
            <person name="Mangogna M."/>
            <person name="McGinnis K."/>
            <person name="Medlin L.K."/>
            <person name="Montsant A."/>
            <person name="Oudot-Le Secq M.P."/>
            <person name="Napoli C."/>
            <person name="Obornik M."/>
            <person name="Parker M.S."/>
            <person name="Petit J.L."/>
            <person name="Porcel B.M."/>
            <person name="Poulsen N."/>
            <person name="Robison M."/>
            <person name="Rychlewski L."/>
            <person name="Rynearson T.A."/>
            <person name="Schmutz J."/>
            <person name="Shapiro H."/>
            <person name="Siaut M."/>
            <person name="Stanley M."/>
            <person name="Sussman M.R."/>
            <person name="Taylor A.R."/>
            <person name="Vardi A."/>
            <person name="von Dassow P."/>
            <person name="Vyverman W."/>
            <person name="Willis A."/>
            <person name="Wyrwicz L.S."/>
            <person name="Rokhsar D.S."/>
            <person name="Weissenbach J."/>
            <person name="Armbrust E.V."/>
            <person name="Green B.R."/>
            <person name="Van de Peer Y."/>
            <person name="Grigoriev I.V."/>
        </authorList>
    </citation>
    <scope>NUCLEOTIDE SEQUENCE [LARGE SCALE GENOMIC DNA]</scope>
    <source>
        <strain evidence="8 9">CCMP1335</strain>
    </source>
</reference>
<feature type="transmembrane region" description="Helical" evidence="7">
    <location>
        <begin position="24"/>
        <end position="43"/>
    </location>
</feature>
<keyword evidence="9" id="KW-1185">Reference proteome</keyword>
<name>B8CD62_THAPS</name>
<evidence type="ECO:0000256" key="2">
    <source>
        <dbReference type="ARBA" id="ARBA00008917"/>
    </source>
</evidence>
<dbReference type="GeneID" id="7441975"/>
<dbReference type="eggNOG" id="KOG0858">
    <property type="taxonomic scope" value="Eukaryota"/>
</dbReference>
<dbReference type="EMBL" id="CM000650">
    <property type="protein sequence ID" value="EED88410.1"/>
    <property type="molecule type" value="Genomic_DNA"/>
</dbReference>
<comment type="caution">
    <text evidence="7">Lacks conserved residue(s) required for the propagation of feature annotation.</text>
</comment>
<feature type="transmembrane region" description="Helical" evidence="7">
    <location>
        <begin position="188"/>
        <end position="208"/>
    </location>
</feature>
<dbReference type="Pfam" id="PF04511">
    <property type="entry name" value="DER1"/>
    <property type="match status" value="1"/>
</dbReference>
<dbReference type="Proteomes" id="UP000001449">
    <property type="component" value="Chromosome 15"/>
</dbReference>
<keyword evidence="3 7" id="KW-0812">Transmembrane</keyword>
<dbReference type="PaxDb" id="35128-Thaps10091"/>
<dbReference type="AlphaFoldDB" id="B8CD62"/>
<feature type="transmembrane region" description="Helical" evidence="7">
    <location>
        <begin position="129"/>
        <end position="152"/>
    </location>
</feature>
<evidence type="ECO:0000256" key="6">
    <source>
        <dbReference type="ARBA" id="ARBA00023136"/>
    </source>
</evidence>
<accession>B8CD62</accession>
<dbReference type="RefSeq" id="XP_002294055.1">
    <property type="nucleotide sequence ID" value="XM_002294019.1"/>
</dbReference>
<comment type="function">
    <text evidence="7">May be involved in the degradation of misfolded endoplasmic reticulum (ER) luminal proteins.</text>
</comment>
<dbReference type="HOGENOM" id="CLU_051898_5_0_1"/>
<dbReference type="GO" id="GO:0036503">
    <property type="term" value="P:ERAD pathway"/>
    <property type="evidence" value="ECO:0000318"/>
    <property type="project" value="GO_Central"/>
</dbReference>
<evidence type="ECO:0000313" key="8">
    <source>
        <dbReference type="EMBL" id="EED88410.1"/>
    </source>
</evidence>